<dbReference type="Proteomes" id="UP000056453">
    <property type="component" value="Unassembled WGS sequence"/>
</dbReference>
<comment type="caution">
    <text evidence="1">The sequence shown here is derived from an EMBL/GenBank/DDBJ whole genome shotgun (WGS) entry which is preliminary data.</text>
</comment>
<reference evidence="1 2" key="1">
    <citation type="submission" date="2015-11" db="EMBL/GenBank/DDBJ databases">
        <title>Expanding the genomic diversity of Burkholderia species for the development of highly accurate diagnostics.</title>
        <authorList>
            <person name="Sahl J."/>
            <person name="Keim P."/>
            <person name="Wagner D."/>
        </authorList>
    </citation>
    <scope>NUCLEOTIDE SEQUENCE [LARGE SCALE GENOMIC DNA]</scope>
    <source>
        <strain evidence="1 2">MSMB1808WGS</strain>
    </source>
</reference>
<dbReference type="RefSeq" id="WP_059928414.1">
    <property type="nucleotide sequence ID" value="NZ_LPBG01000117.1"/>
</dbReference>
<organism evidence="1 2">
    <name type="scientific">Burkholderia ubonensis</name>
    <dbReference type="NCBI Taxonomy" id="101571"/>
    <lineage>
        <taxon>Bacteria</taxon>
        <taxon>Pseudomonadati</taxon>
        <taxon>Pseudomonadota</taxon>
        <taxon>Betaproteobacteria</taxon>
        <taxon>Burkholderiales</taxon>
        <taxon>Burkholderiaceae</taxon>
        <taxon>Burkholderia</taxon>
        <taxon>Burkholderia cepacia complex</taxon>
    </lineage>
</organism>
<gene>
    <name evidence="1" type="ORF">WJ96_04680</name>
</gene>
<sequence>MSNEHNIIWVNKPETKAGWPDFREVVFTGAFNEALDYIVNLAKGARFILGQVLSTDGKVLATVAPQGNIRLSSE</sequence>
<evidence type="ECO:0000313" key="2">
    <source>
        <dbReference type="Proteomes" id="UP000056453"/>
    </source>
</evidence>
<dbReference type="EMBL" id="LPBJ01000047">
    <property type="protein sequence ID" value="KVP97868.1"/>
    <property type="molecule type" value="Genomic_DNA"/>
</dbReference>
<keyword evidence="2" id="KW-1185">Reference proteome</keyword>
<accession>A0AAW3MX29</accession>
<name>A0AAW3MX29_9BURK</name>
<evidence type="ECO:0000313" key="1">
    <source>
        <dbReference type="EMBL" id="KVP97868.1"/>
    </source>
</evidence>
<dbReference type="AlphaFoldDB" id="A0AAW3MX29"/>
<proteinExistence type="predicted"/>
<protein>
    <submittedName>
        <fullName evidence="1">Uncharacterized protein</fullName>
    </submittedName>
</protein>